<evidence type="ECO:0000256" key="2">
    <source>
        <dbReference type="ARBA" id="ARBA00009558"/>
    </source>
</evidence>
<feature type="chain" id="PRO_5044986872" description="NAD(P)(+)--arginine ADP-ribosyltransferase" evidence="11">
    <location>
        <begin position="21"/>
        <end position="285"/>
    </location>
</feature>
<evidence type="ECO:0000256" key="9">
    <source>
        <dbReference type="ARBA" id="ARBA00023026"/>
    </source>
</evidence>
<evidence type="ECO:0000256" key="8">
    <source>
        <dbReference type="ARBA" id="ARBA00022857"/>
    </source>
</evidence>
<evidence type="ECO:0000313" key="13">
    <source>
        <dbReference type="Proteomes" id="UP001369086"/>
    </source>
</evidence>
<evidence type="ECO:0000313" key="12">
    <source>
        <dbReference type="EMBL" id="KAK6468571.1"/>
    </source>
</evidence>
<protein>
    <recommendedName>
        <fullName evidence="11">NAD(P)(+)--arginine ADP-ribosyltransferase</fullName>
        <ecNumber evidence="11">2.4.2.31</ecNumber>
    </recommendedName>
    <alternativeName>
        <fullName evidence="11">Mono(ADP-ribosyl)transferase</fullName>
    </alternativeName>
</protein>
<dbReference type="SUPFAM" id="SSF56399">
    <property type="entry name" value="ADP-ribosylation"/>
    <property type="match status" value="1"/>
</dbReference>
<dbReference type="InterPro" id="IPR000768">
    <property type="entry name" value="ART"/>
</dbReference>
<feature type="signal peptide" evidence="11">
    <location>
        <begin position="1"/>
        <end position="20"/>
    </location>
</feature>
<proteinExistence type="inferred from homology"/>
<comment type="caution">
    <text evidence="12">The sequence shown here is derived from an EMBL/GenBank/DDBJ whole genome shotgun (WGS) entry which is preliminary data.</text>
</comment>
<comment type="similarity">
    <text evidence="2 11">Belongs to the Arg-specific ADP-ribosyltransferase family.</text>
</comment>
<dbReference type="PROSITE" id="PS51996">
    <property type="entry name" value="TR_MART"/>
    <property type="match status" value="1"/>
</dbReference>
<dbReference type="PROSITE" id="PS01291">
    <property type="entry name" value="ART"/>
    <property type="match status" value="1"/>
</dbReference>
<dbReference type="PANTHER" id="PTHR10339">
    <property type="entry name" value="ADP-RIBOSYLTRANSFERASE"/>
    <property type="match status" value="1"/>
</dbReference>
<gene>
    <name evidence="12" type="ORF">HHUSO_G33311</name>
</gene>
<keyword evidence="9" id="KW-0843">Virulence</keyword>
<evidence type="ECO:0000256" key="4">
    <source>
        <dbReference type="ARBA" id="ARBA00022656"/>
    </source>
</evidence>
<evidence type="ECO:0000256" key="6">
    <source>
        <dbReference type="ARBA" id="ARBA00022679"/>
    </source>
</evidence>
<dbReference type="PANTHER" id="PTHR10339:SF25">
    <property type="entry name" value="SECRETED EXOENZYME S"/>
    <property type="match status" value="1"/>
</dbReference>
<accession>A0ABR0Y7W9</accession>
<sequence>MLLHCGLLLSEANITLVCKASRFYCLQCACQGCPRSCGSLNWGSDARVLYCCVFSLPQIKCDSSIPMDLAEDALDDQYQGCRETMLKNINTTHLPSELNKNPAFKKAWKIAQRETKRQRHEELSLEQATAIYVYTMDDNDVYSAFNTAVRTGGTNYTEFPFKALHFYLTDALKRLRSNKEKCYKVYRGVDLTFTTAAGNIVRFGQFASTSLKKNKAKEFGEKTLFTIRTCLGVRIEKYSAFQTEKEVLIPPFERFKVIAVRGNKIQLEHIKNQKSNFNCGRRNSV</sequence>
<dbReference type="EMBL" id="JAHFZB010000043">
    <property type="protein sequence ID" value="KAK6468571.1"/>
    <property type="molecule type" value="Genomic_DNA"/>
</dbReference>
<keyword evidence="11" id="KW-0520">NAD</keyword>
<keyword evidence="8 11" id="KW-0521">NADP</keyword>
<comment type="catalytic activity">
    <reaction evidence="10 11">
        <text>L-arginyl-[protein] + NAD(+) = N(omega)-(ADP-D-ribosyl)-L-arginyl-[protein] + nicotinamide + H(+)</text>
        <dbReference type="Rhea" id="RHEA:19149"/>
        <dbReference type="Rhea" id="RHEA-COMP:10532"/>
        <dbReference type="Rhea" id="RHEA-COMP:15087"/>
        <dbReference type="ChEBI" id="CHEBI:15378"/>
        <dbReference type="ChEBI" id="CHEBI:17154"/>
        <dbReference type="ChEBI" id="CHEBI:29965"/>
        <dbReference type="ChEBI" id="CHEBI:57540"/>
        <dbReference type="ChEBI" id="CHEBI:142554"/>
        <dbReference type="EC" id="2.4.2.31"/>
    </reaction>
</comment>
<keyword evidence="13" id="KW-1185">Reference proteome</keyword>
<name>A0ABR0Y7W9_HUSHU</name>
<comment type="subcellular location">
    <subcellularLocation>
        <location evidence="1">Secreted</location>
    </subcellularLocation>
</comment>
<dbReference type="Gene3D" id="3.90.176.10">
    <property type="entry name" value="Toxin ADP-ribosyltransferase, Chain A, domain 1"/>
    <property type="match status" value="1"/>
</dbReference>
<keyword evidence="6 11" id="KW-0808">Transferase</keyword>
<evidence type="ECO:0000256" key="7">
    <source>
        <dbReference type="ARBA" id="ARBA00022695"/>
    </source>
</evidence>
<dbReference type="EC" id="2.4.2.31" evidence="11"/>
<dbReference type="Proteomes" id="UP001369086">
    <property type="component" value="Unassembled WGS sequence"/>
</dbReference>
<keyword evidence="5 11" id="KW-0328">Glycosyltransferase</keyword>
<keyword evidence="11" id="KW-0732">Signal</keyword>
<evidence type="ECO:0000256" key="3">
    <source>
        <dbReference type="ARBA" id="ARBA00022525"/>
    </source>
</evidence>
<evidence type="ECO:0000256" key="11">
    <source>
        <dbReference type="RuleBase" id="RU361228"/>
    </source>
</evidence>
<keyword evidence="3" id="KW-0964">Secreted</keyword>
<organism evidence="12 13">
    <name type="scientific">Huso huso</name>
    <name type="common">Beluga</name>
    <name type="synonym">Acipenser huso</name>
    <dbReference type="NCBI Taxonomy" id="61971"/>
    <lineage>
        <taxon>Eukaryota</taxon>
        <taxon>Metazoa</taxon>
        <taxon>Chordata</taxon>
        <taxon>Craniata</taxon>
        <taxon>Vertebrata</taxon>
        <taxon>Euteleostomi</taxon>
        <taxon>Actinopterygii</taxon>
        <taxon>Chondrostei</taxon>
        <taxon>Acipenseriformes</taxon>
        <taxon>Acipenseridae</taxon>
        <taxon>Huso</taxon>
    </lineage>
</organism>
<evidence type="ECO:0000256" key="1">
    <source>
        <dbReference type="ARBA" id="ARBA00004613"/>
    </source>
</evidence>
<evidence type="ECO:0000256" key="5">
    <source>
        <dbReference type="ARBA" id="ARBA00022676"/>
    </source>
</evidence>
<keyword evidence="4" id="KW-0800">Toxin</keyword>
<dbReference type="InterPro" id="IPR050999">
    <property type="entry name" value="ADP-ribosyltransferase_ARG"/>
</dbReference>
<dbReference type="PRINTS" id="PR00970">
    <property type="entry name" value="RIBTRNSFRASE"/>
</dbReference>
<keyword evidence="7" id="KW-0548">Nucleotidyltransferase</keyword>
<evidence type="ECO:0000256" key="10">
    <source>
        <dbReference type="ARBA" id="ARBA00047597"/>
    </source>
</evidence>
<dbReference type="Pfam" id="PF01129">
    <property type="entry name" value="ART"/>
    <property type="match status" value="1"/>
</dbReference>
<reference evidence="12 13" key="1">
    <citation type="submission" date="2021-05" db="EMBL/GenBank/DDBJ databases">
        <authorList>
            <person name="Zahm M."/>
            <person name="Klopp C."/>
            <person name="Cabau C."/>
            <person name="Kuhl H."/>
            <person name="Suciu R."/>
            <person name="Ciorpac M."/>
            <person name="Holostenco D."/>
            <person name="Gessner J."/>
            <person name="Wuertz S."/>
            <person name="Hohne C."/>
            <person name="Stock M."/>
            <person name="Gislard M."/>
            <person name="Lluch J."/>
            <person name="Milhes M."/>
            <person name="Lampietro C."/>
            <person name="Lopez Roques C."/>
            <person name="Donnadieu C."/>
            <person name="Du K."/>
            <person name="Schartl M."/>
            <person name="Guiguen Y."/>
        </authorList>
    </citation>
    <scope>NUCLEOTIDE SEQUENCE [LARGE SCALE GENOMIC DNA]</scope>
    <source>
        <strain evidence="12">Hh-F2</strain>
        <tissue evidence="12">Blood</tissue>
    </source>
</reference>